<keyword evidence="2" id="KW-1185">Reference proteome</keyword>
<evidence type="ECO:0000313" key="2">
    <source>
        <dbReference type="Proteomes" id="UP000004915"/>
    </source>
</evidence>
<comment type="caution">
    <text evidence="1">The sequence shown here is derived from an EMBL/GenBank/DDBJ whole genome shotgun (WGS) entry which is preliminary data.</text>
</comment>
<protein>
    <submittedName>
        <fullName evidence="1">Uncharacterized protein</fullName>
    </submittedName>
</protein>
<name>G7CGZ5_MYCT3</name>
<evidence type="ECO:0000313" key="1">
    <source>
        <dbReference type="EMBL" id="EHI12105.1"/>
    </source>
</evidence>
<dbReference type="AlphaFoldDB" id="G7CGZ5"/>
<dbReference type="EMBL" id="AGVE01000046">
    <property type="protein sequence ID" value="EHI12105.1"/>
    <property type="molecule type" value="Genomic_DNA"/>
</dbReference>
<reference evidence="1 2" key="1">
    <citation type="submission" date="2011-11" db="EMBL/GenBank/DDBJ databases">
        <authorList>
            <consortium name="Tuberculosis Structural Genomics Consortium"/>
            <person name="Ioerger T.R."/>
        </authorList>
    </citation>
    <scope>NUCLEOTIDE SEQUENCE [LARGE SCALE GENOMIC DNA]</scope>
    <source>
        <strain evidence="2">ATCC 19527 / DSM 44167 / CIP 105390 / JCM 6362 / NCTC 10409 / 316</strain>
    </source>
</reference>
<gene>
    <name evidence="1" type="ORF">KEK_14438</name>
</gene>
<accession>G7CGZ5</accession>
<organism evidence="1 2">
    <name type="scientific">Mycolicibacterium thermoresistibile (strain ATCC 19527 / DSM 44167 / CIP 105390 / JCM 6362 / NCTC 10409 / 316)</name>
    <name type="common">Mycobacterium thermoresistibile</name>
    <dbReference type="NCBI Taxonomy" id="1078020"/>
    <lineage>
        <taxon>Bacteria</taxon>
        <taxon>Bacillati</taxon>
        <taxon>Actinomycetota</taxon>
        <taxon>Actinomycetes</taxon>
        <taxon>Mycobacteriales</taxon>
        <taxon>Mycobacteriaceae</taxon>
        <taxon>Mycolicibacterium</taxon>
    </lineage>
</organism>
<dbReference type="Proteomes" id="UP000004915">
    <property type="component" value="Unassembled WGS sequence"/>
</dbReference>
<proteinExistence type="predicted"/>
<sequence>MFVGNRLLDGLRRVGFDLIAEFICASDRAEAGSFQVSK</sequence>